<accession>A0A4Z2G4J0</accession>
<evidence type="ECO:0000313" key="2">
    <source>
        <dbReference type="Proteomes" id="UP000314294"/>
    </source>
</evidence>
<protein>
    <submittedName>
        <fullName evidence="1">Uncharacterized protein</fullName>
    </submittedName>
</protein>
<name>A0A4Z2G4J0_9TELE</name>
<dbReference type="Proteomes" id="UP000314294">
    <property type="component" value="Unassembled WGS sequence"/>
</dbReference>
<organism evidence="1 2">
    <name type="scientific">Liparis tanakae</name>
    <name type="common">Tanaka's snailfish</name>
    <dbReference type="NCBI Taxonomy" id="230148"/>
    <lineage>
        <taxon>Eukaryota</taxon>
        <taxon>Metazoa</taxon>
        <taxon>Chordata</taxon>
        <taxon>Craniata</taxon>
        <taxon>Vertebrata</taxon>
        <taxon>Euteleostomi</taxon>
        <taxon>Actinopterygii</taxon>
        <taxon>Neopterygii</taxon>
        <taxon>Teleostei</taxon>
        <taxon>Neoteleostei</taxon>
        <taxon>Acanthomorphata</taxon>
        <taxon>Eupercaria</taxon>
        <taxon>Perciformes</taxon>
        <taxon>Cottioidei</taxon>
        <taxon>Cottales</taxon>
        <taxon>Liparidae</taxon>
        <taxon>Liparis</taxon>
    </lineage>
</organism>
<dbReference type="EMBL" id="SRLO01000694">
    <property type="protein sequence ID" value="TNN48496.1"/>
    <property type="molecule type" value="Genomic_DNA"/>
</dbReference>
<evidence type="ECO:0000313" key="1">
    <source>
        <dbReference type="EMBL" id="TNN48496.1"/>
    </source>
</evidence>
<keyword evidence="2" id="KW-1185">Reference proteome</keyword>
<dbReference type="AlphaFoldDB" id="A0A4Z2G4J0"/>
<proteinExistence type="predicted"/>
<comment type="caution">
    <text evidence="1">The sequence shown here is derived from an EMBL/GenBank/DDBJ whole genome shotgun (WGS) entry which is preliminary data.</text>
</comment>
<gene>
    <name evidence="1" type="ORF">EYF80_041284</name>
</gene>
<reference evidence="1 2" key="1">
    <citation type="submission" date="2019-03" db="EMBL/GenBank/DDBJ databases">
        <title>First draft genome of Liparis tanakae, snailfish: a comprehensive survey of snailfish specific genes.</title>
        <authorList>
            <person name="Kim W."/>
            <person name="Song I."/>
            <person name="Jeong J.-H."/>
            <person name="Kim D."/>
            <person name="Kim S."/>
            <person name="Ryu S."/>
            <person name="Song J.Y."/>
            <person name="Lee S.K."/>
        </authorList>
    </citation>
    <scope>NUCLEOTIDE SEQUENCE [LARGE SCALE GENOMIC DNA]</scope>
    <source>
        <tissue evidence="1">Muscle</tissue>
    </source>
</reference>
<sequence>MCLQSLIYFYHQHPALLDSTFCVPLYADCSRQEAFANAPDLLCWLKPSPLRYNSHTHAAPVCGARVHAELSIDRAHSPEKQPLEGLIEADVEERVDAAVRVPHADGYVVGVGERFARLLHPEVDQLEDVMKKARQMATAIRVTFLVRTLKLRGGSGATLVDMCWRILKNTRQMTARGMAKARKNW</sequence>